<organism evidence="1 2">
    <name type="scientific">Mythimna loreyi</name>
    <dbReference type="NCBI Taxonomy" id="667449"/>
    <lineage>
        <taxon>Eukaryota</taxon>
        <taxon>Metazoa</taxon>
        <taxon>Ecdysozoa</taxon>
        <taxon>Arthropoda</taxon>
        <taxon>Hexapoda</taxon>
        <taxon>Insecta</taxon>
        <taxon>Pterygota</taxon>
        <taxon>Neoptera</taxon>
        <taxon>Endopterygota</taxon>
        <taxon>Lepidoptera</taxon>
        <taxon>Glossata</taxon>
        <taxon>Ditrysia</taxon>
        <taxon>Noctuoidea</taxon>
        <taxon>Noctuidae</taxon>
        <taxon>Noctuinae</taxon>
        <taxon>Hadenini</taxon>
        <taxon>Mythimna</taxon>
    </lineage>
</organism>
<sequence length="181" mass="20963">MILNGKVPVSIEYFFTIVVCFCCLATCQFITKQLTLLNSKYCNQIILKFIMAEELQKVHLYYDDINKIRVIETNILKETEDLKDTCRDYDTKIQDFGKIINTLLDVLKELGDNVEKKKMAAIGSMNLLKSISKEREAEQAKLQAEINDKSMILEQLDSEYDALQILEATQMETIDYLTQIR</sequence>
<reference evidence="1" key="1">
    <citation type="submission" date="2023-03" db="EMBL/GenBank/DDBJ databases">
        <title>Chromosome-level genomes of two armyworms, Mythimna separata and Mythimna loreyi, provide insights into the biosynthesis and reception of sex pheromones.</title>
        <authorList>
            <person name="Zhao H."/>
        </authorList>
    </citation>
    <scope>NUCLEOTIDE SEQUENCE</scope>
    <source>
        <strain evidence="1">BeijingLab</strain>
    </source>
</reference>
<name>A0ACC2QUI7_9NEOP</name>
<proteinExistence type="predicted"/>
<gene>
    <name evidence="1" type="ORF">PYW08_003897</name>
</gene>
<comment type="caution">
    <text evidence="1">The sequence shown here is derived from an EMBL/GenBank/DDBJ whole genome shotgun (WGS) entry which is preliminary data.</text>
</comment>
<keyword evidence="2" id="KW-1185">Reference proteome</keyword>
<protein>
    <submittedName>
        <fullName evidence="1">Uncharacterized protein</fullName>
    </submittedName>
</protein>
<evidence type="ECO:0000313" key="2">
    <source>
        <dbReference type="Proteomes" id="UP001231649"/>
    </source>
</evidence>
<accession>A0ACC2QUI7</accession>
<evidence type="ECO:0000313" key="1">
    <source>
        <dbReference type="EMBL" id="KAJ8725714.1"/>
    </source>
</evidence>
<dbReference type="EMBL" id="CM056791">
    <property type="protein sequence ID" value="KAJ8725714.1"/>
    <property type="molecule type" value="Genomic_DNA"/>
</dbReference>
<dbReference type="Proteomes" id="UP001231649">
    <property type="component" value="Chromosome 15"/>
</dbReference>